<evidence type="ECO:0000256" key="2">
    <source>
        <dbReference type="ARBA" id="ARBA00020953"/>
    </source>
</evidence>
<evidence type="ECO:0000313" key="12">
    <source>
        <dbReference type="EMBL" id="URJ25011.1"/>
    </source>
</evidence>
<feature type="binding site" evidence="8">
    <location>
        <begin position="342"/>
        <end position="345"/>
    </location>
    <ligand>
        <name>GTP</name>
        <dbReference type="ChEBI" id="CHEBI:37565"/>
        <label>2</label>
    </ligand>
</feature>
<dbReference type="Pfam" id="PF14714">
    <property type="entry name" value="KH_dom-like"/>
    <property type="match status" value="1"/>
</dbReference>
<organism evidence="12 13">
    <name type="scientific">Candidatus Blochmannia ocreatus</name>
    <name type="common">nom. nud.</name>
    <dbReference type="NCBI Taxonomy" id="251538"/>
    <lineage>
        <taxon>Bacteria</taxon>
        <taxon>Pseudomonadati</taxon>
        <taxon>Pseudomonadota</taxon>
        <taxon>Gammaproteobacteria</taxon>
        <taxon>Enterobacterales</taxon>
        <taxon>Enterobacteriaceae</taxon>
        <taxon>ant endosymbionts</taxon>
        <taxon>Candidatus Blochmanniella</taxon>
    </lineage>
</organism>
<dbReference type="SUPFAM" id="SSF52540">
    <property type="entry name" value="P-loop containing nucleoside triphosphate hydrolases"/>
    <property type="match status" value="2"/>
</dbReference>
<feature type="binding site" evidence="8">
    <location>
        <begin position="10"/>
        <end position="17"/>
    </location>
    <ligand>
        <name>GTP</name>
        <dbReference type="ChEBI" id="CHEBI:37565"/>
        <label>1</label>
    </ligand>
</feature>
<reference evidence="12" key="1">
    <citation type="submission" date="2022-05" db="EMBL/GenBank/DDBJ databases">
        <title>Impact of host demography and evolutionary history on endosymbiont molecular evolution: a test in carpenter ants (Genus Camponotus) and their Blochmannia endosymbionts.</title>
        <authorList>
            <person name="Manthey J.D."/>
            <person name="Giron J.C."/>
            <person name="Hruska J.P."/>
        </authorList>
    </citation>
    <scope>NUCLEOTIDE SEQUENCE</scope>
    <source>
        <strain evidence="12">C-006</strain>
    </source>
</reference>
<feature type="binding site" evidence="8">
    <location>
        <begin position="233"/>
        <end position="240"/>
    </location>
    <ligand>
        <name>GTP</name>
        <dbReference type="ChEBI" id="CHEBI:37565"/>
        <label>2</label>
    </ligand>
</feature>
<evidence type="ECO:0000256" key="8">
    <source>
        <dbReference type="HAMAP-Rule" id="MF_00195"/>
    </source>
</evidence>
<keyword evidence="5 8" id="KW-0547">Nucleotide-binding</keyword>
<feature type="binding site" evidence="8">
    <location>
        <begin position="280"/>
        <end position="284"/>
    </location>
    <ligand>
        <name>GTP</name>
        <dbReference type="ChEBI" id="CHEBI:37565"/>
        <label>2</label>
    </ligand>
</feature>
<evidence type="ECO:0000256" key="6">
    <source>
        <dbReference type="ARBA" id="ARBA00023134"/>
    </source>
</evidence>
<dbReference type="Gene3D" id="3.40.50.300">
    <property type="entry name" value="P-loop containing nucleotide triphosphate hydrolases"/>
    <property type="match status" value="2"/>
</dbReference>
<dbReference type="HAMAP" id="MF_00195">
    <property type="entry name" value="GTPase_Der"/>
    <property type="match status" value="1"/>
</dbReference>
<feature type="domain" description="GTPase Der C-terminal KH-domain-like" evidence="11">
    <location>
        <begin position="400"/>
        <end position="480"/>
    </location>
</feature>
<evidence type="ECO:0000256" key="3">
    <source>
        <dbReference type="ARBA" id="ARBA00022517"/>
    </source>
</evidence>
<keyword evidence="6 8" id="KW-0342">GTP-binding</keyword>
<keyword evidence="4 9" id="KW-0677">Repeat</keyword>
<name>A0ABY4SSP9_9ENTR</name>
<dbReference type="EMBL" id="CP097762">
    <property type="protein sequence ID" value="URJ25011.1"/>
    <property type="molecule type" value="Genomic_DNA"/>
</dbReference>
<feature type="domain" description="G" evidence="10">
    <location>
        <begin position="229"/>
        <end position="343"/>
    </location>
</feature>
<evidence type="ECO:0000256" key="5">
    <source>
        <dbReference type="ARBA" id="ARBA00022741"/>
    </source>
</evidence>
<dbReference type="InterPro" id="IPR006073">
    <property type="entry name" value="GTP-bd"/>
</dbReference>
<dbReference type="Pfam" id="PF01926">
    <property type="entry name" value="MMR_HSR1"/>
    <property type="match status" value="2"/>
</dbReference>
<comment type="similarity">
    <text evidence="1 8 9">Belongs to the TRAFAC class TrmE-Era-EngA-EngB-Septin-like GTPase superfamily. EngA (Der) GTPase family.</text>
</comment>
<evidence type="ECO:0000313" key="13">
    <source>
        <dbReference type="Proteomes" id="UP001056834"/>
    </source>
</evidence>
<dbReference type="Gene3D" id="3.30.300.20">
    <property type="match status" value="1"/>
</dbReference>
<accession>A0ABY4SSP9</accession>
<evidence type="ECO:0000259" key="10">
    <source>
        <dbReference type="Pfam" id="PF01926"/>
    </source>
</evidence>
<dbReference type="PANTHER" id="PTHR43834">
    <property type="entry name" value="GTPASE DER"/>
    <property type="match status" value="1"/>
</dbReference>
<sequence length="490" mass="56256">MTMPIIALIGRKNVGKSTLFNKLTQKNDSLISPYPGSTRDRQYGFFQCKNFKSILIDTGGIDELHNNKNETIQSSIFYQTNLAIKESDILLYITDKRAHQSTSDNEIIKNLVKTEKKHIFFIINKIDNVKNLINNSLWEYPFYYTKHIMFISAMHGYGIKNLIKQLFLCIAKNKIGHNKNNLLNHIHKKILHSKNNTKKIKSTNNKIICTKLHTELPIIKKTEKNAVTLAIVGCPNSGKSTLINYILKTNRVIADSAPGTTRNSTSIPIIYNKQKYILIDTAGIQKNRNTTEKIYTLKTYQIIKTAQIVLFLNDISMGISNKDLQLLHFILKNSAALIIAINKWDKISKTSQHTIKQSLYNKIHFIHYTKIYFISALYGTGIKKLFQSIHNTHLNSIKNITTTKLISILYAATTKVPPPPFNKSKQIKLKHIHIGKNNPLTFIIHGPHANKLPKHYQQYLKNFFYRTLKITGILLHIYFKNTAKSLLNKK</sequence>
<comment type="subunit">
    <text evidence="8">Associates with the 50S ribosomal subunit.</text>
</comment>
<dbReference type="RefSeq" id="WP_250223142.1">
    <property type="nucleotide sequence ID" value="NZ_CP097762.1"/>
</dbReference>
<evidence type="ECO:0000259" key="11">
    <source>
        <dbReference type="Pfam" id="PF14714"/>
    </source>
</evidence>
<feature type="binding site" evidence="8">
    <location>
        <begin position="57"/>
        <end position="61"/>
    </location>
    <ligand>
        <name>GTP</name>
        <dbReference type="ChEBI" id="CHEBI:37565"/>
        <label>1</label>
    </ligand>
</feature>
<feature type="binding site" evidence="8">
    <location>
        <begin position="124"/>
        <end position="127"/>
    </location>
    <ligand>
        <name>GTP</name>
        <dbReference type="ChEBI" id="CHEBI:37565"/>
        <label>1</label>
    </ligand>
</feature>
<dbReference type="InterPro" id="IPR027417">
    <property type="entry name" value="P-loop_NTPase"/>
</dbReference>
<dbReference type="GO" id="GO:0016787">
    <property type="term" value="F:hydrolase activity"/>
    <property type="evidence" value="ECO:0007669"/>
    <property type="project" value="UniProtKB-KW"/>
</dbReference>
<comment type="function">
    <text evidence="8 9">GTPase that plays an essential role in the late steps of ribosome biogenesis.</text>
</comment>
<gene>
    <name evidence="8 12" type="primary">der</name>
    <name evidence="12" type="ORF">M9405_02580</name>
</gene>
<keyword evidence="12" id="KW-0378">Hydrolase</keyword>
<dbReference type="InterPro" id="IPR032859">
    <property type="entry name" value="KH_dom-like"/>
</dbReference>
<dbReference type="NCBIfam" id="TIGR03594">
    <property type="entry name" value="GTPase_EngA"/>
    <property type="match status" value="1"/>
</dbReference>
<evidence type="ECO:0000256" key="4">
    <source>
        <dbReference type="ARBA" id="ARBA00022737"/>
    </source>
</evidence>
<proteinExistence type="inferred from homology"/>
<dbReference type="InterPro" id="IPR015946">
    <property type="entry name" value="KH_dom-like_a/b"/>
</dbReference>
<evidence type="ECO:0000256" key="9">
    <source>
        <dbReference type="RuleBase" id="RU004481"/>
    </source>
</evidence>
<dbReference type="Proteomes" id="UP001056834">
    <property type="component" value="Chromosome"/>
</dbReference>
<dbReference type="PIRSF" id="PIRSF006485">
    <property type="entry name" value="GTP-binding_EngA"/>
    <property type="match status" value="1"/>
</dbReference>
<keyword evidence="3 8" id="KW-0690">Ribosome biogenesis</keyword>
<dbReference type="PANTHER" id="PTHR43834:SF6">
    <property type="entry name" value="GTPASE DER"/>
    <property type="match status" value="1"/>
</dbReference>
<feature type="domain" description="G" evidence="10">
    <location>
        <begin position="6"/>
        <end position="125"/>
    </location>
</feature>
<evidence type="ECO:0000256" key="7">
    <source>
        <dbReference type="ARBA" id="ARBA00032345"/>
    </source>
</evidence>
<dbReference type="InterPro" id="IPR005225">
    <property type="entry name" value="Small_GTP-bd"/>
</dbReference>
<dbReference type="InterPro" id="IPR016484">
    <property type="entry name" value="GTPase_Der"/>
</dbReference>
<keyword evidence="13" id="KW-1185">Reference proteome</keyword>
<protein>
    <recommendedName>
        <fullName evidence="2 8">GTPase Der</fullName>
    </recommendedName>
    <alternativeName>
        <fullName evidence="7 8">GTP-binding protein EngA</fullName>
    </alternativeName>
</protein>
<evidence type="ECO:0000256" key="1">
    <source>
        <dbReference type="ARBA" id="ARBA00008279"/>
    </source>
</evidence>
<dbReference type="NCBIfam" id="TIGR00231">
    <property type="entry name" value="small_GTP"/>
    <property type="match status" value="2"/>
</dbReference>